<name>A0A0S3S8U9_PHAAN</name>
<sequence>MGFSNVRPVFGKLLCVLKGSDQIRPEERKRILQPGLEDERARSALPSASSPQPRVITTISI</sequence>
<feature type="compositionally biased region" description="Low complexity" evidence="1">
    <location>
        <begin position="43"/>
        <end position="54"/>
    </location>
</feature>
<organism evidence="2 3">
    <name type="scientific">Vigna angularis var. angularis</name>
    <dbReference type="NCBI Taxonomy" id="157739"/>
    <lineage>
        <taxon>Eukaryota</taxon>
        <taxon>Viridiplantae</taxon>
        <taxon>Streptophyta</taxon>
        <taxon>Embryophyta</taxon>
        <taxon>Tracheophyta</taxon>
        <taxon>Spermatophyta</taxon>
        <taxon>Magnoliopsida</taxon>
        <taxon>eudicotyledons</taxon>
        <taxon>Gunneridae</taxon>
        <taxon>Pentapetalae</taxon>
        <taxon>rosids</taxon>
        <taxon>fabids</taxon>
        <taxon>Fabales</taxon>
        <taxon>Fabaceae</taxon>
        <taxon>Papilionoideae</taxon>
        <taxon>50 kb inversion clade</taxon>
        <taxon>NPAAA clade</taxon>
        <taxon>indigoferoid/millettioid clade</taxon>
        <taxon>Phaseoleae</taxon>
        <taxon>Vigna</taxon>
    </lineage>
</organism>
<evidence type="ECO:0000256" key="1">
    <source>
        <dbReference type="SAM" id="MobiDB-lite"/>
    </source>
</evidence>
<reference evidence="2 3" key="1">
    <citation type="journal article" date="2015" name="Sci. Rep.">
        <title>The power of single molecule real-time sequencing technology in the de novo assembly of a eukaryotic genome.</title>
        <authorList>
            <person name="Sakai H."/>
            <person name="Naito K."/>
            <person name="Ogiso-Tanaka E."/>
            <person name="Takahashi Y."/>
            <person name="Iseki K."/>
            <person name="Muto C."/>
            <person name="Satou K."/>
            <person name="Teruya K."/>
            <person name="Shiroma A."/>
            <person name="Shimoji M."/>
            <person name="Hirano T."/>
            <person name="Itoh T."/>
            <person name="Kaga A."/>
            <person name="Tomooka N."/>
        </authorList>
    </citation>
    <scope>NUCLEOTIDE SEQUENCE [LARGE SCALE GENOMIC DNA]</scope>
    <source>
        <strain evidence="3">cv. Shumari</strain>
    </source>
</reference>
<evidence type="ECO:0000313" key="2">
    <source>
        <dbReference type="EMBL" id="BAT89268.1"/>
    </source>
</evidence>
<dbReference type="EMBL" id="AP015039">
    <property type="protein sequence ID" value="BAT89268.1"/>
    <property type="molecule type" value="Genomic_DNA"/>
</dbReference>
<dbReference type="Proteomes" id="UP000291084">
    <property type="component" value="Chromosome 6"/>
</dbReference>
<feature type="region of interest" description="Disordered" evidence="1">
    <location>
        <begin position="28"/>
        <end position="61"/>
    </location>
</feature>
<keyword evidence="3" id="KW-1185">Reference proteome</keyword>
<accession>A0A0S3S8U9</accession>
<proteinExistence type="predicted"/>
<protein>
    <submittedName>
        <fullName evidence="2">Uncharacterized protein</fullName>
    </submittedName>
</protein>
<evidence type="ECO:0000313" key="3">
    <source>
        <dbReference type="Proteomes" id="UP000291084"/>
    </source>
</evidence>
<gene>
    <name evidence="2" type="primary">Vigan.06G018400</name>
    <name evidence="2" type="ORF">VIGAN_06018400</name>
</gene>
<dbReference type="AlphaFoldDB" id="A0A0S3S8U9"/>